<dbReference type="EMBL" id="BPVZ01000133">
    <property type="protein sequence ID" value="GKV39238.1"/>
    <property type="molecule type" value="Genomic_DNA"/>
</dbReference>
<name>A0AAV5LPY8_9ROSI</name>
<keyword evidence="2" id="KW-1185">Reference proteome</keyword>
<dbReference type="Proteomes" id="UP001054252">
    <property type="component" value="Unassembled WGS sequence"/>
</dbReference>
<dbReference type="AlphaFoldDB" id="A0AAV5LPY8"/>
<organism evidence="1 2">
    <name type="scientific">Rubroshorea leprosula</name>
    <dbReference type="NCBI Taxonomy" id="152421"/>
    <lineage>
        <taxon>Eukaryota</taxon>
        <taxon>Viridiplantae</taxon>
        <taxon>Streptophyta</taxon>
        <taxon>Embryophyta</taxon>
        <taxon>Tracheophyta</taxon>
        <taxon>Spermatophyta</taxon>
        <taxon>Magnoliopsida</taxon>
        <taxon>eudicotyledons</taxon>
        <taxon>Gunneridae</taxon>
        <taxon>Pentapetalae</taxon>
        <taxon>rosids</taxon>
        <taxon>malvids</taxon>
        <taxon>Malvales</taxon>
        <taxon>Dipterocarpaceae</taxon>
        <taxon>Rubroshorea</taxon>
    </lineage>
</organism>
<accession>A0AAV5LPY8</accession>
<protein>
    <submittedName>
        <fullName evidence="1">Uncharacterized protein</fullName>
    </submittedName>
</protein>
<gene>
    <name evidence="1" type="ORF">SLEP1_g47043</name>
</gene>
<reference evidence="1 2" key="1">
    <citation type="journal article" date="2021" name="Commun. Biol.">
        <title>The genome of Shorea leprosula (Dipterocarpaceae) highlights the ecological relevance of drought in aseasonal tropical rainforests.</title>
        <authorList>
            <person name="Ng K.K.S."/>
            <person name="Kobayashi M.J."/>
            <person name="Fawcett J.A."/>
            <person name="Hatakeyama M."/>
            <person name="Paape T."/>
            <person name="Ng C.H."/>
            <person name="Ang C.C."/>
            <person name="Tnah L.H."/>
            <person name="Lee C.T."/>
            <person name="Nishiyama T."/>
            <person name="Sese J."/>
            <person name="O'Brien M.J."/>
            <person name="Copetti D."/>
            <person name="Mohd Noor M.I."/>
            <person name="Ong R.C."/>
            <person name="Putra M."/>
            <person name="Sireger I.Z."/>
            <person name="Indrioko S."/>
            <person name="Kosugi Y."/>
            <person name="Izuno A."/>
            <person name="Isagi Y."/>
            <person name="Lee S.L."/>
            <person name="Shimizu K.K."/>
        </authorList>
    </citation>
    <scope>NUCLEOTIDE SEQUENCE [LARGE SCALE GENOMIC DNA]</scope>
    <source>
        <strain evidence="1">214</strain>
    </source>
</reference>
<evidence type="ECO:0000313" key="2">
    <source>
        <dbReference type="Proteomes" id="UP001054252"/>
    </source>
</evidence>
<sequence length="42" mass="4910">MVSDFYGEALIGKFPLLRFSEKNLFTRDGNIYQLSQVWLKAI</sequence>
<proteinExistence type="predicted"/>
<comment type="caution">
    <text evidence="1">The sequence shown here is derived from an EMBL/GenBank/DDBJ whole genome shotgun (WGS) entry which is preliminary data.</text>
</comment>
<evidence type="ECO:0000313" key="1">
    <source>
        <dbReference type="EMBL" id="GKV39238.1"/>
    </source>
</evidence>